<keyword evidence="4 12" id="KW-0808">Transferase</keyword>
<dbReference type="InterPro" id="IPR050396">
    <property type="entry name" value="Glycosyltr_51/Transpeptidase"/>
</dbReference>
<dbReference type="PANTHER" id="PTHR32282:SF34">
    <property type="entry name" value="PENICILLIN-BINDING PROTEIN 1A"/>
    <property type="match status" value="1"/>
</dbReference>
<feature type="domain" description="Penicillin-binding protein transpeptidase" evidence="10">
    <location>
        <begin position="339"/>
        <end position="604"/>
    </location>
</feature>
<dbReference type="InterPro" id="IPR012338">
    <property type="entry name" value="Beta-lactam/transpept-like"/>
</dbReference>
<keyword evidence="2" id="KW-0645">Protease</keyword>
<feature type="domain" description="Glycosyl transferase family 51" evidence="11">
    <location>
        <begin position="52"/>
        <end position="234"/>
    </location>
</feature>
<dbReference type="GO" id="GO:0016757">
    <property type="term" value="F:glycosyltransferase activity"/>
    <property type="evidence" value="ECO:0007669"/>
    <property type="project" value="UniProtKB-KW"/>
</dbReference>
<evidence type="ECO:0000313" key="12">
    <source>
        <dbReference type="EMBL" id="MEU3553638.1"/>
    </source>
</evidence>
<dbReference type="SUPFAM" id="SSF56601">
    <property type="entry name" value="beta-lactamase/transpeptidase-like"/>
    <property type="match status" value="1"/>
</dbReference>
<accession>A0ABV2YD49</accession>
<evidence type="ECO:0000256" key="1">
    <source>
        <dbReference type="ARBA" id="ARBA00022645"/>
    </source>
</evidence>
<evidence type="ECO:0000256" key="4">
    <source>
        <dbReference type="ARBA" id="ARBA00022679"/>
    </source>
</evidence>
<keyword evidence="3 12" id="KW-0328">Glycosyltransferase</keyword>
<evidence type="ECO:0000256" key="2">
    <source>
        <dbReference type="ARBA" id="ARBA00022670"/>
    </source>
</evidence>
<evidence type="ECO:0000313" key="13">
    <source>
        <dbReference type="Proteomes" id="UP001550850"/>
    </source>
</evidence>
<feature type="compositionally biased region" description="Low complexity" evidence="9">
    <location>
        <begin position="734"/>
        <end position="760"/>
    </location>
</feature>
<dbReference type="EC" id="2.4.-.-" evidence="12"/>
<keyword evidence="1" id="KW-0121">Carboxypeptidase</keyword>
<feature type="region of interest" description="Disordered" evidence="9">
    <location>
        <begin position="648"/>
        <end position="773"/>
    </location>
</feature>
<reference evidence="12 13" key="1">
    <citation type="submission" date="2024-06" db="EMBL/GenBank/DDBJ databases">
        <title>The Natural Products Discovery Center: Release of the First 8490 Sequenced Strains for Exploring Actinobacteria Biosynthetic Diversity.</title>
        <authorList>
            <person name="Kalkreuter E."/>
            <person name="Kautsar S.A."/>
            <person name="Yang D."/>
            <person name="Bader C.D."/>
            <person name="Teijaro C.N."/>
            <person name="Fluegel L."/>
            <person name="Davis C.M."/>
            <person name="Simpson J.R."/>
            <person name="Lauterbach L."/>
            <person name="Steele A.D."/>
            <person name="Gui C."/>
            <person name="Meng S."/>
            <person name="Li G."/>
            <person name="Viehrig K."/>
            <person name="Ye F."/>
            <person name="Su P."/>
            <person name="Kiefer A.F."/>
            <person name="Nichols A."/>
            <person name="Cepeda A.J."/>
            <person name="Yan W."/>
            <person name="Fan B."/>
            <person name="Jiang Y."/>
            <person name="Adhikari A."/>
            <person name="Zheng C.-J."/>
            <person name="Schuster L."/>
            <person name="Cowan T.M."/>
            <person name="Smanski M.J."/>
            <person name="Chevrette M.G."/>
            <person name="De Carvalho L.P.S."/>
            <person name="Shen B."/>
        </authorList>
    </citation>
    <scope>NUCLEOTIDE SEQUENCE [LARGE SCALE GENOMIC DNA]</scope>
    <source>
        <strain evidence="12 13">NPDC038104</strain>
    </source>
</reference>
<dbReference type="Pfam" id="PF00912">
    <property type="entry name" value="Transgly"/>
    <property type="match status" value="1"/>
</dbReference>
<dbReference type="PANTHER" id="PTHR32282">
    <property type="entry name" value="BINDING PROTEIN TRANSPEPTIDASE, PUTATIVE-RELATED"/>
    <property type="match status" value="1"/>
</dbReference>
<dbReference type="Pfam" id="PF00905">
    <property type="entry name" value="Transpeptidase"/>
    <property type="match status" value="1"/>
</dbReference>
<evidence type="ECO:0000259" key="10">
    <source>
        <dbReference type="Pfam" id="PF00905"/>
    </source>
</evidence>
<evidence type="ECO:0000256" key="9">
    <source>
        <dbReference type="SAM" id="MobiDB-lite"/>
    </source>
</evidence>
<evidence type="ECO:0000256" key="7">
    <source>
        <dbReference type="ARBA" id="ARBA00034000"/>
    </source>
</evidence>
<gene>
    <name evidence="12" type="ORF">AB0E65_05275</name>
</gene>
<evidence type="ECO:0000256" key="5">
    <source>
        <dbReference type="ARBA" id="ARBA00022801"/>
    </source>
</evidence>
<keyword evidence="6" id="KW-0511">Multifunctional enzyme</keyword>
<dbReference type="InterPro" id="IPR001264">
    <property type="entry name" value="Glyco_trans_51"/>
</dbReference>
<keyword evidence="5" id="KW-0378">Hydrolase</keyword>
<organism evidence="12 13">
    <name type="scientific">Streptomyces fragilis</name>
    <dbReference type="NCBI Taxonomy" id="67301"/>
    <lineage>
        <taxon>Bacteria</taxon>
        <taxon>Bacillati</taxon>
        <taxon>Actinomycetota</taxon>
        <taxon>Actinomycetes</taxon>
        <taxon>Kitasatosporales</taxon>
        <taxon>Streptomycetaceae</taxon>
        <taxon>Streptomyces</taxon>
    </lineage>
</organism>
<dbReference type="EMBL" id="JBEZUR010000005">
    <property type="protein sequence ID" value="MEU3553638.1"/>
    <property type="molecule type" value="Genomic_DNA"/>
</dbReference>
<protein>
    <submittedName>
        <fullName evidence="12">Transglycosylase domain-containing protein</fullName>
        <ecNumber evidence="12">2.4.-.-</ecNumber>
    </submittedName>
</protein>
<feature type="compositionally biased region" description="Low complexity" evidence="9">
    <location>
        <begin position="708"/>
        <end position="721"/>
    </location>
</feature>
<comment type="caution">
    <text evidence="12">The sequence shown here is derived from an EMBL/GenBank/DDBJ whole genome shotgun (WGS) entry which is preliminary data.</text>
</comment>
<dbReference type="SUPFAM" id="SSF53955">
    <property type="entry name" value="Lysozyme-like"/>
    <property type="match status" value="1"/>
</dbReference>
<comment type="catalytic activity">
    <reaction evidence="8">
        <text>[GlcNAc-(1-&gt;4)-Mur2Ac(oyl-L-Ala-gamma-D-Glu-L-Lys-D-Ala-D-Ala)](n)-di-trans,octa-cis-undecaprenyl diphosphate + beta-D-GlcNAc-(1-&gt;4)-Mur2Ac(oyl-L-Ala-gamma-D-Glu-L-Lys-D-Ala-D-Ala)-di-trans,octa-cis-undecaprenyl diphosphate = [GlcNAc-(1-&gt;4)-Mur2Ac(oyl-L-Ala-gamma-D-Glu-L-Lys-D-Ala-D-Ala)](n+1)-di-trans,octa-cis-undecaprenyl diphosphate + di-trans,octa-cis-undecaprenyl diphosphate + H(+)</text>
        <dbReference type="Rhea" id="RHEA:23708"/>
        <dbReference type="Rhea" id="RHEA-COMP:9602"/>
        <dbReference type="Rhea" id="RHEA-COMP:9603"/>
        <dbReference type="ChEBI" id="CHEBI:15378"/>
        <dbReference type="ChEBI" id="CHEBI:58405"/>
        <dbReference type="ChEBI" id="CHEBI:60033"/>
        <dbReference type="ChEBI" id="CHEBI:78435"/>
        <dbReference type="EC" id="2.4.99.28"/>
    </reaction>
</comment>
<comment type="catalytic activity">
    <reaction evidence="7">
        <text>Preferential cleavage: (Ac)2-L-Lys-D-Ala-|-D-Ala. Also transpeptidation of peptidyl-alanyl moieties that are N-acyl substituents of D-alanine.</text>
        <dbReference type="EC" id="3.4.16.4"/>
    </reaction>
</comment>
<dbReference type="InterPro" id="IPR001460">
    <property type="entry name" value="PCN-bd_Tpept"/>
</dbReference>
<evidence type="ECO:0000256" key="6">
    <source>
        <dbReference type="ARBA" id="ARBA00023268"/>
    </source>
</evidence>
<dbReference type="InterPro" id="IPR036950">
    <property type="entry name" value="PBP_transglycosylase"/>
</dbReference>
<feature type="compositionally biased region" description="Gly residues" evidence="9">
    <location>
        <begin position="722"/>
        <end position="733"/>
    </location>
</feature>
<dbReference type="InterPro" id="IPR023346">
    <property type="entry name" value="Lysozyme-like_dom_sf"/>
</dbReference>
<feature type="compositionally biased region" description="Gly residues" evidence="9">
    <location>
        <begin position="761"/>
        <end position="773"/>
    </location>
</feature>
<name>A0ABV2YD49_9ACTN</name>
<proteinExistence type="predicted"/>
<sequence length="773" mass="82585">MPSWRLVTGAFVAFFASLLLVGGIGYAMVEVPDQDKAALAETNVYYWADGSQMASTGGGTTRQNVEIDDIQPTLRDAVIAAENASFEDDRGVDPMGIARALFNMAKGDEVQGGSTITQQFVKNTYLDQSQTLTRKFKELFISIKVGSKMSKDQILAGYLNTAYYGRNAYGVQAASLAYFGKEAKALSPEECVFLAAVLKGPNLYSPDGGSGDNATPEANRKRAELRWSWILKRMVEVGRMTPEERSKIGDFPELEKRKMSDLTGQKGYLVDIAKTYVAKKADISADELDKRGGYKIYTTFDKDRVRELEKAVQKSRKTLLDEKARPKTDTHVQFGGASIDPDTGAIVAVYGGDGFDKNHFTNNANTSGVPVGSTWKPFVLASAMEYGTIHTNGEPLSPQSLYQGNDGTVITDQSGKPLLNDKNQPFKQANEGPTPWGMITLEKAMEQSVNVPFVQLGIDVGLDKTRETAKRLGILESSFDTGNLDTASFSLGTSTPSAIRMADAYAGFASSGKHYEPFSVTKVEDGEGVALPGFAPPKKKKGLDPEVADNVTKVLENVVQNGTAKALADLPFPNAGKTGTTDENKSAWYVGYTSELSTAVAMFRTNPKDKELLSMNGVGGLTSIHGGDIPADVWKEYMSIAMKDKDYKPKPFPEPAPLGTVYNPSPSPEPSPSQSAPEEDEEKDDKPEPSKPAEPSNTCQPLDFECMTAGGNTTDGQTTDGGTFGGTDNGGTTTGTTTDGTTGGETDTGTVSEGTVFGNTNTGGGNGRGGTTG</sequence>
<evidence type="ECO:0000259" key="11">
    <source>
        <dbReference type="Pfam" id="PF00912"/>
    </source>
</evidence>
<keyword evidence="13" id="KW-1185">Reference proteome</keyword>
<dbReference type="Gene3D" id="1.10.3810.10">
    <property type="entry name" value="Biosynthetic peptidoglycan transglycosylase-like"/>
    <property type="match status" value="1"/>
</dbReference>
<evidence type="ECO:0000256" key="3">
    <source>
        <dbReference type="ARBA" id="ARBA00022676"/>
    </source>
</evidence>
<dbReference type="Gene3D" id="3.40.710.10">
    <property type="entry name" value="DD-peptidase/beta-lactamase superfamily"/>
    <property type="match status" value="1"/>
</dbReference>
<evidence type="ECO:0000256" key="8">
    <source>
        <dbReference type="ARBA" id="ARBA00049902"/>
    </source>
</evidence>
<dbReference type="Proteomes" id="UP001550850">
    <property type="component" value="Unassembled WGS sequence"/>
</dbReference>